<dbReference type="EMBL" id="JBDJPC010000002">
    <property type="protein sequence ID" value="KAL1512920.1"/>
    <property type="molecule type" value="Genomic_DNA"/>
</dbReference>
<evidence type="ECO:0000313" key="1">
    <source>
        <dbReference type="EMBL" id="KAL1512920.1"/>
    </source>
</evidence>
<accession>A0ABD1F5S2</accession>
<reference evidence="1 2" key="1">
    <citation type="submission" date="2024-05" db="EMBL/GenBank/DDBJ databases">
        <title>Genetic variation in Jamaican populations of the coffee berry borer (Hypothenemus hampei).</title>
        <authorList>
            <person name="Errbii M."/>
            <person name="Myrie A."/>
        </authorList>
    </citation>
    <scope>NUCLEOTIDE SEQUENCE [LARGE SCALE GENOMIC DNA]</scope>
    <source>
        <strain evidence="1">JA-Hopewell-2020-01-JO</strain>
        <tissue evidence="1">Whole body</tissue>
    </source>
</reference>
<gene>
    <name evidence="1" type="ORF">ABEB36_002421</name>
</gene>
<keyword evidence="2" id="KW-1185">Reference proteome</keyword>
<name>A0ABD1F5S2_HYPHA</name>
<organism evidence="1 2">
    <name type="scientific">Hypothenemus hampei</name>
    <name type="common">Coffee berry borer</name>
    <dbReference type="NCBI Taxonomy" id="57062"/>
    <lineage>
        <taxon>Eukaryota</taxon>
        <taxon>Metazoa</taxon>
        <taxon>Ecdysozoa</taxon>
        <taxon>Arthropoda</taxon>
        <taxon>Hexapoda</taxon>
        <taxon>Insecta</taxon>
        <taxon>Pterygota</taxon>
        <taxon>Neoptera</taxon>
        <taxon>Endopterygota</taxon>
        <taxon>Coleoptera</taxon>
        <taxon>Polyphaga</taxon>
        <taxon>Cucujiformia</taxon>
        <taxon>Curculionidae</taxon>
        <taxon>Scolytinae</taxon>
        <taxon>Hypothenemus</taxon>
    </lineage>
</organism>
<sequence>MPDVPANYYENKCKRCKRVGLLKPVKYVKCDAFYHLGCANSKRYKIMENNQVDCCTPNLTIEEDANSELSVNPMVISTATYYQVLDDATVNDIKTYITKRTQLDEEDVLVEPIKLTYTRKDSQCFRVSVK</sequence>
<dbReference type="AlphaFoldDB" id="A0ABD1F5S2"/>
<protein>
    <submittedName>
        <fullName evidence="1">Uncharacterized protein</fullName>
    </submittedName>
</protein>
<dbReference type="Proteomes" id="UP001566132">
    <property type="component" value="Unassembled WGS sequence"/>
</dbReference>
<comment type="caution">
    <text evidence="1">The sequence shown here is derived from an EMBL/GenBank/DDBJ whole genome shotgun (WGS) entry which is preliminary data.</text>
</comment>
<proteinExistence type="predicted"/>
<evidence type="ECO:0000313" key="2">
    <source>
        <dbReference type="Proteomes" id="UP001566132"/>
    </source>
</evidence>